<feature type="compositionally biased region" description="Basic residues" evidence="1">
    <location>
        <begin position="30"/>
        <end position="39"/>
    </location>
</feature>
<dbReference type="GeneID" id="136090894"/>
<name>A0ABM4DHI0_HYDVU</name>
<dbReference type="Pfam" id="PF03184">
    <property type="entry name" value="DDE_1"/>
    <property type="match status" value="1"/>
</dbReference>
<feature type="compositionally biased region" description="Basic and acidic residues" evidence="1">
    <location>
        <begin position="601"/>
        <end position="610"/>
    </location>
</feature>
<dbReference type="Proteomes" id="UP001652625">
    <property type="component" value="Chromosome 14"/>
</dbReference>
<dbReference type="RefSeq" id="XP_065673942.1">
    <property type="nucleotide sequence ID" value="XM_065817870.1"/>
</dbReference>
<organism evidence="3 4">
    <name type="scientific">Hydra vulgaris</name>
    <name type="common">Hydra</name>
    <name type="synonym">Hydra attenuata</name>
    <dbReference type="NCBI Taxonomy" id="6087"/>
    <lineage>
        <taxon>Eukaryota</taxon>
        <taxon>Metazoa</taxon>
        <taxon>Cnidaria</taxon>
        <taxon>Hydrozoa</taxon>
        <taxon>Hydroidolina</taxon>
        <taxon>Anthoathecata</taxon>
        <taxon>Aplanulata</taxon>
        <taxon>Hydridae</taxon>
        <taxon>Hydra</taxon>
    </lineage>
</organism>
<dbReference type="InterPro" id="IPR004875">
    <property type="entry name" value="DDE_SF_endonuclease_dom"/>
</dbReference>
<dbReference type="SUPFAM" id="SSF57903">
    <property type="entry name" value="FYVE/PHD zinc finger"/>
    <property type="match status" value="1"/>
</dbReference>
<evidence type="ECO:0000313" key="4">
    <source>
        <dbReference type="RefSeq" id="XP_065673942.1"/>
    </source>
</evidence>
<feature type="domain" description="DDE-1" evidence="2">
    <location>
        <begin position="235"/>
        <end position="391"/>
    </location>
</feature>
<gene>
    <name evidence="4" type="primary">LOC136090894</name>
</gene>
<feature type="region of interest" description="Disordered" evidence="1">
    <location>
        <begin position="559"/>
        <end position="636"/>
    </location>
</feature>
<feature type="compositionally biased region" description="Basic residues" evidence="1">
    <location>
        <begin position="611"/>
        <end position="627"/>
    </location>
</feature>
<dbReference type="PANTHER" id="PTHR19303:SF74">
    <property type="entry name" value="POGO TRANSPOSABLE ELEMENT WITH KRAB DOMAIN"/>
    <property type="match status" value="1"/>
</dbReference>
<keyword evidence="3" id="KW-1185">Reference proteome</keyword>
<dbReference type="PANTHER" id="PTHR19303">
    <property type="entry name" value="TRANSPOSON"/>
    <property type="match status" value="1"/>
</dbReference>
<sequence>MVRYQPITARRSQKSQGKQKLFEQVPAIRGQHRSPKKMPRPQSHAGTKLNLWQKGNMAGAMEEYRKQEEKPSTERLSIRLIARAWNVPYETLRRRLSGKVSKVESASGRPTILSQQSEEELAETVRKMARAEFPLSRKDIREIAYAYSDAKGIKGFSESKKIDGYYWFQGFLNRFPDISTKKAENLSAARAMDSPRHIWNVDETGVINIHKAEEAVAIVGEPAYNLTALERGETSTVLAALNAFGDIIPPMIIHKGKTVGKGWKDGAPFGAIVKASDSGWINKDLFVEFGQLFVNNLQRLGLLNGRPHLLIMDNHYSHVFNLEFLNLMKANNIHVFALPSHTTHWLQPLDRVPFGLFKRKWNEGMRLFTQKNAGRKLEKKEFFSLFTPTWQASMTVELAQAGFRATGLFPFNAKAIPEEAFAPSTITERKLDSTASNSLPNMLSNIENSCLPLRSSIEQPPVPNAAMNLQLISVTESVDIINLNEMQLADISNSSSAKLVDTANKDNINASNSNTRLDKQHEQHVNTDIAGSTCLPTTDENAIVSIEQADLDVSFENLMPVPHRDRPQSSRPRKKPPSYELTSEENVAFIQERTKPITKKAAKEKETSKEKKQKKTVKQKVIKKKKESKKEKKQKEEDICKYCGFAYGEATDPLIDDEWIECDACRDWLHGAVSK</sequence>
<accession>A0ABM4DHI0</accession>
<feature type="region of interest" description="Disordered" evidence="1">
    <location>
        <begin position="1"/>
        <end position="46"/>
    </location>
</feature>
<dbReference type="Gene3D" id="3.30.40.10">
    <property type="entry name" value="Zinc/RING finger domain, C3HC4 (zinc finger)"/>
    <property type="match status" value="1"/>
</dbReference>
<dbReference type="InterPro" id="IPR013083">
    <property type="entry name" value="Znf_RING/FYVE/PHD"/>
</dbReference>
<protein>
    <submittedName>
        <fullName evidence="4">Uncharacterized protein LOC136090894</fullName>
    </submittedName>
</protein>
<evidence type="ECO:0000259" key="2">
    <source>
        <dbReference type="Pfam" id="PF03184"/>
    </source>
</evidence>
<dbReference type="InterPro" id="IPR011011">
    <property type="entry name" value="Znf_FYVE_PHD"/>
</dbReference>
<evidence type="ECO:0000256" key="1">
    <source>
        <dbReference type="SAM" id="MobiDB-lite"/>
    </source>
</evidence>
<evidence type="ECO:0000313" key="3">
    <source>
        <dbReference type="Proteomes" id="UP001652625"/>
    </source>
</evidence>
<reference evidence="4" key="1">
    <citation type="submission" date="2025-08" db="UniProtKB">
        <authorList>
            <consortium name="RefSeq"/>
        </authorList>
    </citation>
    <scope>IDENTIFICATION</scope>
</reference>
<proteinExistence type="predicted"/>
<dbReference type="InterPro" id="IPR050863">
    <property type="entry name" value="CenT-Element_Derived"/>
</dbReference>